<proteinExistence type="predicted"/>
<organism evidence="4 5">
    <name type="scientific">Dreissena polymorpha</name>
    <name type="common">Zebra mussel</name>
    <name type="synonym">Mytilus polymorpha</name>
    <dbReference type="NCBI Taxonomy" id="45954"/>
    <lineage>
        <taxon>Eukaryota</taxon>
        <taxon>Metazoa</taxon>
        <taxon>Spiralia</taxon>
        <taxon>Lophotrochozoa</taxon>
        <taxon>Mollusca</taxon>
        <taxon>Bivalvia</taxon>
        <taxon>Autobranchia</taxon>
        <taxon>Heteroconchia</taxon>
        <taxon>Euheterodonta</taxon>
        <taxon>Imparidentia</taxon>
        <taxon>Neoheterodontei</taxon>
        <taxon>Myida</taxon>
        <taxon>Dreissenoidea</taxon>
        <taxon>Dreissenidae</taxon>
        <taxon>Dreissena</taxon>
    </lineage>
</organism>
<name>A0A9D4KQU4_DREPO</name>
<dbReference type="Pfam" id="PF20146">
    <property type="entry name" value="NRF"/>
    <property type="match status" value="1"/>
</dbReference>
<reference evidence="4" key="2">
    <citation type="submission" date="2020-11" db="EMBL/GenBank/DDBJ databases">
        <authorList>
            <person name="McCartney M.A."/>
            <person name="Auch B."/>
            <person name="Kono T."/>
            <person name="Mallez S."/>
            <person name="Becker A."/>
            <person name="Gohl D.M."/>
            <person name="Silverstein K.A.T."/>
            <person name="Koren S."/>
            <person name="Bechman K.B."/>
            <person name="Herman A."/>
            <person name="Abrahante J.E."/>
            <person name="Garbe J."/>
        </authorList>
    </citation>
    <scope>NUCLEOTIDE SEQUENCE</scope>
    <source>
        <strain evidence="4">Duluth1</strain>
        <tissue evidence="4">Whole animal</tissue>
    </source>
</reference>
<dbReference type="InterPro" id="IPR006621">
    <property type="entry name" value="Nose-resist-to-fluoxetine_N"/>
</dbReference>
<dbReference type="SMART" id="SM00703">
    <property type="entry name" value="NRF"/>
    <property type="match status" value="1"/>
</dbReference>
<dbReference type="InterPro" id="IPR002656">
    <property type="entry name" value="Acyl_transf_3_dom"/>
</dbReference>
<protein>
    <recommendedName>
        <fullName evidence="3">Nose resistant-to-fluoxetine protein N-terminal domain-containing protein</fullName>
    </recommendedName>
</protein>
<sequence length="766" mass="87052">MILLGKLFTVCLAFTYVRSETEIDLTNVGLPVKFPLNAGDRLNVELFVHLRKALTTLKESAIDSGQFLHDVKSTAVGQQCAEDVGYLFNDTSVLMLYLDAFGKDADGLLQQNWFWAGDMKECSNIPAVYNNITKHMILSRYMVVAFYWNAQPVFKNTGKTIVTGVCVPRSCNESDVPQVVNYGIHKYVPNLTAVLSVKADNKKLDIGAVTFLSITGVLCAVILIATIVDYVVSDNGPVNVINKTEHETSELPYSEHHDDRSRLLSGDLFASNDTELSAQFSRMTFFKVVQIFSVYTNGKKLFGTETAVGPLSCLNGMRVVSMWWVITGHTYAFVNTFVDNNLEAAKLITRFSFQPILNGSFSVDTFFFLSGLLVTYLAVKEIKEKRVFSWVYYVFHRYWRLTPIYAFVIFYYAYVYIFTVNGPWHFLFNLPDNGLIDYRRGLDLCKKYWWTNLLYINNFYPNNGSLSGTCLGWGWYLANDMQFYIIIGPLLLLPIWITYIYQHKITDITKKVLRLTSLIVAVVLVIACVAIRFGLTYYYGIFDLFLGQPTKHKDEAYAISGPLYVRPYARCSVYVIGMLTGYVLASKRNRIVIHRLLAFIGWCFAFGVGLAVIYGQYYYYHRLLEPNPPHMTQLQSAFYISLSRTAWALCLAWVVFACVAGKGGAINDILSWKIWAPLGRLTYAAYLVHPIVIFTYYLSLPKAIHFSDIEMVSICVSMLVVSYVVAFVVSMIVEAPMIQLEKFLLPRLKIRARIQNRFPNLLSGSD</sequence>
<evidence type="ECO:0000313" key="5">
    <source>
        <dbReference type="Proteomes" id="UP000828390"/>
    </source>
</evidence>
<keyword evidence="2" id="KW-0732">Signal</keyword>
<evidence type="ECO:0000313" key="4">
    <source>
        <dbReference type="EMBL" id="KAH3844372.1"/>
    </source>
</evidence>
<gene>
    <name evidence="4" type="ORF">DPMN_086630</name>
</gene>
<feature type="transmembrane region" description="Helical" evidence="1">
    <location>
        <begin position="637"/>
        <end position="660"/>
    </location>
</feature>
<dbReference type="Pfam" id="PF01757">
    <property type="entry name" value="Acyl_transf_3"/>
    <property type="match status" value="1"/>
</dbReference>
<dbReference type="EMBL" id="JAIWYP010000003">
    <property type="protein sequence ID" value="KAH3844372.1"/>
    <property type="molecule type" value="Genomic_DNA"/>
</dbReference>
<feature type="domain" description="Nose resistant-to-fluoxetine protein N-terminal" evidence="3">
    <location>
        <begin position="77"/>
        <end position="201"/>
    </location>
</feature>
<comment type="caution">
    <text evidence="4">The sequence shown here is derived from an EMBL/GenBank/DDBJ whole genome shotgun (WGS) entry which is preliminary data.</text>
</comment>
<feature type="transmembrane region" description="Helical" evidence="1">
    <location>
        <begin position="711"/>
        <end position="733"/>
    </location>
</feature>
<feature type="transmembrane region" description="Helical" evidence="1">
    <location>
        <begin position="398"/>
        <end position="417"/>
    </location>
</feature>
<feature type="transmembrane region" description="Helical" evidence="1">
    <location>
        <begin position="356"/>
        <end position="378"/>
    </location>
</feature>
<feature type="transmembrane region" description="Helical" evidence="1">
    <location>
        <begin position="481"/>
        <end position="501"/>
    </location>
</feature>
<dbReference type="PANTHER" id="PTHR11161:SF0">
    <property type="entry name" value="O-ACYLTRANSFERASE LIKE PROTEIN"/>
    <property type="match status" value="1"/>
</dbReference>
<dbReference type="Proteomes" id="UP000828390">
    <property type="component" value="Unassembled WGS sequence"/>
</dbReference>
<dbReference type="OrthoDB" id="207378at2759"/>
<evidence type="ECO:0000256" key="2">
    <source>
        <dbReference type="SAM" id="SignalP"/>
    </source>
</evidence>
<feature type="transmembrane region" description="Helical" evidence="1">
    <location>
        <begin position="596"/>
        <end position="617"/>
    </location>
</feature>
<dbReference type="PANTHER" id="PTHR11161">
    <property type="entry name" value="O-ACYLTRANSFERASE"/>
    <property type="match status" value="1"/>
</dbReference>
<keyword evidence="1" id="KW-0472">Membrane</keyword>
<evidence type="ECO:0000256" key="1">
    <source>
        <dbReference type="SAM" id="Phobius"/>
    </source>
</evidence>
<dbReference type="GO" id="GO:0016747">
    <property type="term" value="F:acyltransferase activity, transferring groups other than amino-acyl groups"/>
    <property type="evidence" value="ECO:0007669"/>
    <property type="project" value="InterPro"/>
</dbReference>
<feature type="transmembrane region" description="Helical" evidence="1">
    <location>
        <begin position="681"/>
        <end position="699"/>
    </location>
</feature>
<keyword evidence="5" id="KW-1185">Reference proteome</keyword>
<dbReference type="AlphaFoldDB" id="A0A9D4KQU4"/>
<feature type="transmembrane region" description="Helical" evidence="1">
    <location>
        <begin position="513"/>
        <end position="539"/>
    </location>
</feature>
<feature type="chain" id="PRO_5039022523" description="Nose resistant-to-fluoxetine protein N-terminal domain-containing protein" evidence="2">
    <location>
        <begin position="20"/>
        <end position="766"/>
    </location>
</feature>
<dbReference type="InterPro" id="IPR052728">
    <property type="entry name" value="O2_lipid_transport_reg"/>
</dbReference>
<keyword evidence="1" id="KW-0812">Transmembrane</keyword>
<evidence type="ECO:0000259" key="3">
    <source>
        <dbReference type="SMART" id="SM00703"/>
    </source>
</evidence>
<feature type="signal peptide" evidence="2">
    <location>
        <begin position="1"/>
        <end position="19"/>
    </location>
</feature>
<feature type="transmembrane region" description="Helical" evidence="1">
    <location>
        <begin position="567"/>
        <end position="584"/>
    </location>
</feature>
<accession>A0A9D4KQU4</accession>
<reference evidence="4" key="1">
    <citation type="journal article" date="2019" name="bioRxiv">
        <title>The Genome of the Zebra Mussel, Dreissena polymorpha: A Resource for Invasive Species Research.</title>
        <authorList>
            <person name="McCartney M.A."/>
            <person name="Auch B."/>
            <person name="Kono T."/>
            <person name="Mallez S."/>
            <person name="Zhang Y."/>
            <person name="Obille A."/>
            <person name="Becker A."/>
            <person name="Abrahante J.E."/>
            <person name="Garbe J."/>
            <person name="Badalamenti J.P."/>
            <person name="Herman A."/>
            <person name="Mangelson H."/>
            <person name="Liachko I."/>
            <person name="Sullivan S."/>
            <person name="Sone E.D."/>
            <person name="Koren S."/>
            <person name="Silverstein K.A.T."/>
            <person name="Beckman K.B."/>
            <person name="Gohl D.M."/>
        </authorList>
    </citation>
    <scope>NUCLEOTIDE SEQUENCE</scope>
    <source>
        <strain evidence="4">Duluth1</strain>
        <tissue evidence="4">Whole animal</tissue>
    </source>
</reference>
<keyword evidence="1" id="KW-1133">Transmembrane helix</keyword>